<evidence type="ECO:0000256" key="1">
    <source>
        <dbReference type="SAM" id="Coils"/>
    </source>
</evidence>
<keyword evidence="3" id="KW-0472">Membrane</keyword>
<gene>
    <name evidence="6" type="ORF">E5S66_08390</name>
</gene>
<feature type="compositionally biased region" description="Low complexity" evidence="2">
    <location>
        <begin position="321"/>
        <end position="368"/>
    </location>
</feature>
<dbReference type="STRING" id="1123377.GCA_000423885_01375"/>
<dbReference type="RefSeq" id="WP_138348819.1">
    <property type="nucleotide sequence ID" value="NZ_SROY01000003.1"/>
</dbReference>
<dbReference type="Gene3D" id="1.20.58.2200">
    <property type="match status" value="1"/>
</dbReference>
<dbReference type="Pfam" id="PF25800">
    <property type="entry name" value="FimV_N"/>
    <property type="match status" value="1"/>
</dbReference>
<feature type="transmembrane region" description="Helical" evidence="3">
    <location>
        <begin position="493"/>
        <end position="512"/>
    </location>
</feature>
<feature type="signal peptide" evidence="4">
    <location>
        <begin position="1"/>
        <end position="22"/>
    </location>
</feature>
<keyword evidence="4" id="KW-0732">Signal</keyword>
<feature type="region of interest" description="Disordered" evidence="2">
    <location>
        <begin position="310"/>
        <end position="404"/>
    </location>
</feature>
<dbReference type="AlphaFoldDB" id="A0A5R9PG11"/>
<dbReference type="InterPro" id="IPR020012">
    <property type="entry name" value="LysM_FimV"/>
</dbReference>
<keyword evidence="1" id="KW-0175">Coiled coil</keyword>
<protein>
    <recommendedName>
        <fullName evidence="5">FimV N-terminal domain-containing protein</fullName>
    </recommendedName>
</protein>
<organism evidence="6 7">
    <name type="scientific">Thermomonas fusca</name>
    <dbReference type="NCBI Taxonomy" id="215690"/>
    <lineage>
        <taxon>Bacteria</taxon>
        <taxon>Pseudomonadati</taxon>
        <taxon>Pseudomonadota</taxon>
        <taxon>Gammaproteobacteria</taxon>
        <taxon>Lysobacterales</taxon>
        <taxon>Lysobacteraceae</taxon>
        <taxon>Thermomonas</taxon>
    </lineage>
</organism>
<feature type="coiled-coil region" evidence="1">
    <location>
        <begin position="414"/>
        <end position="441"/>
    </location>
</feature>
<keyword evidence="3" id="KW-0812">Transmembrane</keyword>
<dbReference type="InterPro" id="IPR038440">
    <property type="entry name" value="FimV_C_sf"/>
</dbReference>
<dbReference type="NCBIfam" id="TIGR03504">
    <property type="entry name" value="FimV_Cterm"/>
    <property type="match status" value="1"/>
</dbReference>
<dbReference type="NCBIfam" id="TIGR03505">
    <property type="entry name" value="FimV_core"/>
    <property type="match status" value="1"/>
</dbReference>
<feature type="region of interest" description="Disordered" evidence="2">
    <location>
        <begin position="169"/>
        <end position="201"/>
    </location>
</feature>
<dbReference type="InterPro" id="IPR020011">
    <property type="entry name" value="FimV_C"/>
</dbReference>
<keyword evidence="3" id="KW-1133">Transmembrane helix</keyword>
<keyword evidence="7" id="KW-1185">Reference proteome</keyword>
<comment type="caution">
    <text evidence="6">The sequence shown here is derived from an EMBL/GenBank/DDBJ whole genome shotgun (WGS) entry which is preliminary data.</text>
</comment>
<evidence type="ECO:0000313" key="6">
    <source>
        <dbReference type="EMBL" id="TLX21540.1"/>
    </source>
</evidence>
<evidence type="ECO:0000256" key="4">
    <source>
        <dbReference type="SAM" id="SignalP"/>
    </source>
</evidence>
<feature type="chain" id="PRO_5024461731" description="FimV N-terminal domain-containing protein" evidence="4">
    <location>
        <begin position="23"/>
        <end position="704"/>
    </location>
</feature>
<dbReference type="Proteomes" id="UP000308508">
    <property type="component" value="Unassembled WGS sequence"/>
</dbReference>
<proteinExistence type="predicted"/>
<evidence type="ECO:0000256" key="3">
    <source>
        <dbReference type="SAM" id="Phobius"/>
    </source>
</evidence>
<reference evidence="6 7" key="1">
    <citation type="submission" date="2019-04" db="EMBL/GenBank/DDBJ databases">
        <authorList>
            <person name="Grouzdev D.S."/>
            <person name="Nazina T.N."/>
        </authorList>
    </citation>
    <scope>NUCLEOTIDE SEQUENCE [LARGE SCALE GENOMIC DNA]</scope>
    <source>
        <strain evidence="6 7">SHC 3-19</strain>
    </source>
</reference>
<evidence type="ECO:0000313" key="7">
    <source>
        <dbReference type="Proteomes" id="UP000308508"/>
    </source>
</evidence>
<evidence type="ECO:0000256" key="2">
    <source>
        <dbReference type="SAM" id="MobiDB-lite"/>
    </source>
</evidence>
<dbReference type="EMBL" id="SROY01000003">
    <property type="protein sequence ID" value="TLX21540.1"/>
    <property type="molecule type" value="Genomic_DNA"/>
</dbReference>
<dbReference type="InterPro" id="IPR057840">
    <property type="entry name" value="FimV_N"/>
</dbReference>
<evidence type="ECO:0000259" key="5">
    <source>
        <dbReference type="Pfam" id="PF25800"/>
    </source>
</evidence>
<feature type="domain" description="FimV N-terminal" evidence="5">
    <location>
        <begin position="23"/>
        <end position="131"/>
    </location>
</feature>
<accession>A0A5R9PG11</accession>
<sequence>MIGTLRTAVAAALLLAAGNAWALGLGQIQVKSKRNQPLLAEIPIVSTTPGELAALQARLASPETFRRVGLAPPSGVAADLQFSLGSDAKGRPVIRVTTIRPIEQPVLSFLIEVDWGAGRLVREYSALMDAPNTAGAVLPPQVSVPQIPAPALVQRPQRVAVAPAPLAPAPVAATNRPSPAPAPAPARMPVEAPAPSGAVPVSQPDRAAPVAAAPIPAFEPEPAADSMQYGPIKPGESLSKIASGMDLRRSFSLEQTMLALLQANPDAFLGDDVNRLRSGAVLRVPSREDVAKIGAEEAAQVVRQQARQWRQARRAVRQPDAPSAANAASATAASKPAAPKPAPAANEKTPAVKPAAVAAAPKPAPAAAPRREGARLQIVPPTAPGKATGNKSGTSAGGEGSMLQQELRQRDEDIAAKSAEIGELKERLADLEKLKDEQQKLLSLKDSELAAAQARLAASNQAAQAKAAAVATKAGTEQAAPAEVADKGAMMPWLWGGLGVVALALLAWLVAGRRKQAPAPRRSVFDSEALAAGMAAPTLHQVEPVQQDVGEEIPLDDAPDVADAAAPIDVSPATEPKAHAEATIDISRVVPQGEAETPAWHSSWMKVEPAAPVAPSVQLVAEQEAPVEVATDVAVAEVQLAEDDLPSPAAVPAQASPEQRFKLARAFLDVGDEFSAQQLLLELLDHDDEAVSDEAARMLSKLVG</sequence>
<name>A0A5R9PG11_9GAMM</name>